<organism evidence="1 2">
    <name type="scientific">Trabulsiella guamensis ATCC 49490</name>
    <dbReference type="NCBI Taxonomy" id="1005994"/>
    <lineage>
        <taxon>Bacteria</taxon>
        <taxon>Pseudomonadati</taxon>
        <taxon>Pseudomonadota</taxon>
        <taxon>Gammaproteobacteria</taxon>
        <taxon>Enterobacterales</taxon>
        <taxon>Enterobacteriaceae</taxon>
        <taxon>Trabulsiella</taxon>
    </lineage>
</organism>
<dbReference type="Proteomes" id="UP000028630">
    <property type="component" value="Unassembled WGS sequence"/>
</dbReference>
<dbReference type="EMBL" id="JMTB01000091">
    <property type="protein sequence ID" value="KFC05353.1"/>
    <property type="molecule type" value="Genomic_DNA"/>
</dbReference>
<accession>A0A085A558</accession>
<name>A0A085A558_9ENTR</name>
<dbReference type="AlphaFoldDB" id="A0A085A558"/>
<dbReference type="eggNOG" id="ENOG5033PA7">
    <property type="taxonomic scope" value="Bacteria"/>
</dbReference>
<proteinExistence type="predicted"/>
<evidence type="ECO:0000313" key="2">
    <source>
        <dbReference type="Proteomes" id="UP000028630"/>
    </source>
</evidence>
<gene>
    <name evidence="1" type="ORF">GTGU_02937</name>
</gene>
<dbReference type="OrthoDB" id="6624517at2"/>
<sequence length="112" mass="12394">MSILNDLEAAFASPAFRQQAGEIVGGECLALFQQGLTDNDAFIRETCETLAEALRDRARGDLEEEDIRVMLVGMQEQLTIHMTNAQIAVRSRMQSIVERLLDLSLSVLVTAL</sequence>
<keyword evidence="2" id="KW-1185">Reference proteome</keyword>
<evidence type="ECO:0000313" key="1">
    <source>
        <dbReference type="EMBL" id="KFC05353.1"/>
    </source>
</evidence>
<dbReference type="RefSeq" id="WP_038158364.1">
    <property type="nucleotide sequence ID" value="NZ_JMTB01000091.1"/>
</dbReference>
<comment type="caution">
    <text evidence="1">The sequence shown here is derived from an EMBL/GenBank/DDBJ whole genome shotgun (WGS) entry which is preliminary data.</text>
</comment>
<reference evidence="2" key="1">
    <citation type="submission" date="2014-05" db="EMBL/GenBank/DDBJ databases">
        <title>ATOL: Assembling a taxonomically balanced genome-scale reconstruction of the evolutionary history of the Enterobacteriaceae.</title>
        <authorList>
            <person name="Plunkett G. III"/>
            <person name="Neeno-Eckwall E.C."/>
            <person name="Glasner J.D."/>
            <person name="Perna N.T."/>
        </authorList>
    </citation>
    <scope>NUCLEOTIDE SEQUENCE [LARGE SCALE GENOMIC DNA]</scope>
    <source>
        <strain evidence="2">ATCC 49490</strain>
    </source>
</reference>
<protein>
    <submittedName>
        <fullName evidence="1">Putative inner membrane protein</fullName>
    </submittedName>
</protein>